<feature type="compositionally biased region" description="Low complexity" evidence="1">
    <location>
        <begin position="1004"/>
        <end position="1020"/>
    </location>
</feature>
<feature type="compositionally biased region" description="Polar residues" evidence="1">
    <location>
        <begin position="182"/>
        <end position="192"/>
    </location>
</feature>
<keyword evidence="4" id="KW-1185">Reference proteome</keyword>
<feature type="compositionally biased region" description="Polar residues" evidence="1">
    <location>
        <begin position="1069"/>
        <end position="1098"/>
    </location>
</feature>
<feature type="domain" description="Rab-GAP TBC" evidence="2">
    <location>
        <begin position="1250"/>
        <end position="1432"/>
    </location>
</feature>
<feature type="compositionally biased region" description="Polar residues" evidence="1">
    <location>
        <begin position="496"/>
        <end position="505"/>
    </location>
</feature>
<feature type="region of interest" description="Disordered" evidence="1">
    <location>
        <begin position="833"/>
        <end position="1050"/>
    </location>
</feature>
<feature type="compositionally biased region" description="Polar residues" evidence="1">
    <location>
        <begin position="374"/>
        <end position="385"/>
    </location>
</feature>
<feature type="compositionally biased region" description="Low complexity" evidence="1">
    <location>
        <begin position="547"/>
        <end position="558"/>
    </location>
</feature>
<feature type="region of interest" description="Disordered" evidence="1">
    <location>
        <begin position="238"/>
        <end position="273"/>
    </location>
</feature>
<feature type="compositionally biased region" description="Polar residues" evidence="1">
    <location>
        <begin position="1033"/>
        <end position="1050"/>
    </location>
</feature>
<feature type="compositionally biased region" description="Pro residues" evidence="1">
    <location>
        <begin position="702"/>
        <end position="714"/>
    </location>
</feature>
<name>A0A8H6TQ86_MYCCL</name>
<feature type="compositionally biased region" description="Acidic residues" evidence="1">
    <location>
        <begin position="400"/>
        <end position="410"/>
    </location>
</feature>
<feature type="region of interest" description="Disordered" evidence="1">
    <location>
        <begin position="293"/>
        <end position="428"/>
    </location>
</feature>
<feature type="compositionally biased region" description="Polar residues" evidence="1">
    <location>
        <begin position="455"/>
        <end position="468"/>
    </location>
</feature>
<feature type="compositionally biased region" description="Polar residues" evidence="1">
    <location>
        <begin position="907"/>
        <end position="922"/>
    </location>
</feature>
<protein>
    <submittedName>
        <fullName evidence="3">Rab-GAP TBC domain-containing protein</fullName>
    </submittedName>
</protein>
<feature type="region of interest" description="Disordered" evidence="1">
    <location>
        <begin position="541"/>
        <end position="790"/>
    </location>
</feature>
<feature type="compositionally biased region" description="Low complexity" evidence="1">
    <location>
        <begin position="134"/>
        <end position="155"/>
    </location>
</feature>
<evidence type="ECO:0000313" key="3">
    <source>
        <dbReference type="EMBL" id="KAF7323173.1"/>
    </source>
</evidence>
<gene>
    <name evidence="3" type="ORF">HMN09_00097800</name>
</gene>
<dbReference type="PANTHER" id="PTHR47219">
    <property type="entry name" value="RAB GTPASE-ACTIVATING PROTEIN 1-LIKE"/>
    <property type="match status" value="1"/>
</dbReference>
<dbReference type="Gene3D" id="1.10.472.80">
    <property type="entry name" value="Ypt/Rab-GAP domain of gyp1p, domain 3"/>
    <property type="match status" value="1"/>
</dbReference>
<feature type="compositionally biased region" description="Basic and acidic residues" evidence="1">
    <location>
        <begin position="249"/>
        <end position="258"/>
    </location>
</feature>
<dbReference type="PROSITE" id="PS50086">
    <property type="entry name" value="TBC_RABGAP"/>
    <property type="match status" value="1"/>
</dbReference>
<feature type="compositionally biased region" description="Acidic residues" evidence="1">
    <location>
        <begin position="332"/>
        <end position="343"/>
    </location>
</feature>
<evidence type="ECO:0000259" key="2">
    <source>
        <dbReference type="PROSITE" id="PS50086"/>
    </source>
</evidence>
<feature type="region of interest" description="Disordered" evidence="1">
    <location>
        <begin position="1065"/>
        <end position="1211"/>
    </location>
</feature>
<feature type="compositionally biased region" description="Low complexity" evidence="1">
    <location>
        <begin position="673"/>
        <end position="701"/>
    </location>
</feature>
<dbReference type="InterPro" id="IPR050302">
    <property type="entry name" value="Rab_GAP_TBC_domain"/>
</dbReference>
<sequence length="1516" mass="161516">MEATELARWTRFAAKGGIGKATATGDCVAEAADELMFLKNDEIVVLLQLTDDTFLGFCEGIVGKFRASEVRFHAKLKKPVMTKRSSVASSSGGKHTPTPSIMSSSAPSPLPPPSPNGKSEFITSRYPTEPLPPSASFSSTTPSFSHSVSTSSFSSDATVHGSPEPLTRAKVLEATTSTASIDTNVSGRSSTYLAHDEGDGSPKRRSETVAVEMWPTSPSAALTRKPVNGSRLATAMRVVESESESEDTSPEHEHRTYSDEEQDSPLDGGWANVPETLPLQVVKLNSPASSIPPSPYQPMFAPPRLTPSVLSTPQADEDSRSHLDLGSASSESEYDSSDAEGQEDATTKFPVPPDRRSLSPASPRVNGHHEETPTRLSTVAPSFQGSEDGETGIGLSLLQGDDDSDDDEELVPPVRARDQSRMSVGSSARSFKIHGEEWDGASIYENYYRFSRFSTNPRSSGSTMASTSDLRHEYEEHRPSVEKRRSVDSDSDGSVYTQASKTSSVGKAPAPPTEPATLAVAKHRPASLDLVSNNGEPISLLHTRWGSPNSSTTPPSSSAAQTFFELSPGSSGGNLSPGGAASALRQRLELDRGSPAGSNYASDPEPREADEEQHNGIVIEDDEEPPPASITNGPISSSPDEELEDEDMDLETVEHADTKPQLPLLNTDPPPFAGAAAAPGPASASNSPHSPLSSATTTPHSPSSPPDLSPPPAQQPSAVNHHQPRPSLSELRGYMQGDNTNGVLSADAPPSRTSLFLPHPNAPKPPPPTSAPEGPMYIRAPPPPSEQQHGESVINIIRMSIGRSAVTRVMPTIYGRVDGDLASATGPVRVTFTIDPPPPVPSRIPFRNGVPSPAPAPVASPPKRIPPPSVPTTEPDQPKPIPGPASAPSPRTPVRAPSLGPPASAVPTKSSPLAAASSTNEAKSGPIQRPNFFPKVGGSRPRSRSFSGFNTSQISAPMPIVTKDDLDKTQKPSRSMSTIAAPISPPSQQQASPTPPALGKHASRSSLRSAHAPSPLSLPHNNSILGVRGGLRSPTSPLAQTPSSPTTNRPHQLRQMVSHSAINEASHATRPSFSRAPTDSPVHTRNESLLSLSQQEANRPSMENGAAGSRDAVRTKLSLPNLRRNQSRASTDSASPQDTVQIENMDFELIRPNRAMFDQGSARTSEDSSVGRDASVDGRSSAMADARRTDSPAFSVASGSAPWSSSASDNQGAVDAHRQRELKWVSLMGTVPASQAKKSKKVKKLLMEGNVPSSVRFLVWSHLTDGKGKKIPGVYAQLSKRARVPAIAVIERDVQRCFNNHPHMHSSQSSLVTLLSAYLTMVPDVQYSWGLTLIAGHLLALSPEEDAFWIFVSVMDSYLRPYFSSSTTQLEVDAALFSRALESSDPQLGKRILMELGINPVDLCRPWFSTMFCDALPLDYLNRVWDLFLFEGIPFLFRVSLVLLQCCRRPLEARNPDVLFDLIAQPPSSAVASLSRCPYHTGLGRKIKGRRRAQAAGTPTGPARGAGQAPDAGAAC</sequence>
<feature type="compositionally biased region" description="Pro residues" evidence="1">
    <location>
        <begin position="852"/>
        <end position="870"/>
    </location>
</feature>
<feature type="compositionally biased region" description="Low complexity" evidence="1">
    <location>
        <begin position="1195"/>
        <end position="1208"/>
    </location>
</feature>
<feature type="compositionally biased region" description="Low complexity" evidence="1">
    <location>
        <begin position="937"/>
        <end position="949"/>
    </location>
</feature>
<reference evidence="3" key="1">
    <citation type="submission" date="2020-05" db="EMBL/GenBank/DDBJ databases">
        <title>Mycena genomes resolve the evolution of fungal bioluminescence.</title>
        <authorList>
            <person name="Tsai I.J."/>
        </authorList>
    </citation>
    <scope>NUCLEOTIDE SEQUENCE</scope>
    <source>
        <strain evidence="3">110903Hualien_Pintung</strain>
    </source>
</reference>
<evidence type="ECO:0000313" key="4">
    <source>
        <dbReference type="Proteomes" id="UP000613580"/>
    </source>
</evidence>
<feature type="region of interest" description="Disordered" evidence="1">
    <location>
        <begin position="83"/>
        <end position="164"/>
    </location>
</feature>
<feature type="compositionally biased region" description="Basic and acidic residues" evidence="1">
    <location>
        <begin position="469"/>
        <end position="488"/>
    </location>
</feature>
<dbReference type="Proteomes" id="UP000613580">
    <property type="component" value="Unassembled WGS sequence"/>
</dbReference>
<comment type="caution">
    <text evidence="3">The sequence shown here is derived from an EMBL/GenBank/DDBJ whole genome shotgun (WGS) entry which is preliminary data.</text>
</comment>
<feature type="compositionally biased region" description="Low complexity" evidence="1">
    <location>
        <begin position="97"/>
        <end position="107"/>
    </location>
</feature>
<dbReference type="PANTHER" id="PTHR47219:SF9">
    <property type="entry name" value="GTPASE ACTIVATING PROTEIN AND CENTROSOME-ASSOCIATED, ISOFORM B"/>
    <property type="match status" value="1"/>
</dbReference>
<evidence type="ECO:0000256" key="1">
    <source>
        <dbReference type="SAM" id="MobiDB-lite"/>
    </source>
</evidence>
<feature type="compositionally biased region" description="Basic and acidic residues" evidence="1">
    <location>
        <begin position="194"/>
        <end position="206"/>
    </location>
</feature>
<feature type="region of interest" description="Disordered" evidence="1">
    <location>
        <begin position="182"/>
        <end position="206"/>
    </location>
</feature>
<feature type="compositionally biased region" description="Pro residues" evidence="1">
    <location>
        <begin position="878"/>
        <end position="891"/>
    </location>
</feature>
<proteinExistence type="predicted"/>
<dbReference type="SUPFAM" id="SSF50044">
    <property type="entry name" value="SH3-domain"/>
    <property type="match status" value="1"/>
</dbReference>
<feature type="compositionally biased region" description="Polar residues" evidence="1">
    <location>
        <begin position="629"/>
        <end position="638"/>
    </location>
</feature>
<dbReference type="InterPro" id="IPR036028">
    <property type="entry name" value="SH3-like_dom_sf"/>
</dbReference>
<feature type="region of interest" description="Disordered" evidence="1">
    <location>
        <begin position="455"/>
        <end position="519"/>
    </location>
</feature>
<dbReference type="GO" id="GO:0005096">
    <property type="term" value="F:GTPase activator activity"/>
    <property type="evidence" value="ECO:0007669"/>
    <property type="project" value="TreeGrafter"/>
</dbReference>
<dbReference type="OrthoDB" id="159449at2759"/>
<feature type="compositionally biased region" description="Low complexity" evidence="1">
    <location>
        <begin position="979"/>
        <end position="992"/>
    </location>
</feature>
<dbReference type="Pfam" id="PF00566">
    <property type="entry name" value="RabGAP-TBC"/>
    <property type="match status" value="1"/>
</dbReference>
<dbReference type="InterPro" id="IPR035969">
    <property type="entry name" value="Rab-GAP_TBC_sf"/>
</dbReference>
<feature type="compositionally biased region" description="Polar residues" evidence="1">
    <location>
        <begin position="83"/>
        <end position="93"/>
    </location>
</feature>
<feature type="compositionally biased region" description="Low complexity" evidence="1">
    <location>
        <begin position="1494"/>
        <end position="1509"/>
    </location>
</feature>
<dbReference type="Gene3D" id="1.10.8.270">
    <property type="entry name" value="putative rabgap domain of human tbc1 domain family member 14 like domains"/>
    <property type="match status" value="1"/>
</dbReference>
<dbReference type="PRINTS" id="PR01217">
    <property type="entry name" value="PRICHEXTENSN"/>
</dbReference>
<feature type="compositionally biased region" description="Pro residues" evidence="1">
    <location>
        <begin position="293"/>
        <end position="305"/>
    </location>
</feature>
<dbReference type="SMART" id="SM00164">
    <property type="entry name" value="TBC"/>
    <property type="match status" value="1"/>
</dbReference>
<dbReference type="EMBL" id="JACAZE010000001">
    <property type="protein sequence ID" value="KAF7323173.1"/>
    <property type="molecule type" value="Genomic_DNA"/>
</dbReference>
<feature type="region of interest" description="Disordered" evidence="1">
    <location>
        <begin position="1488"/>
        <end position="1516"/>
    </location>
</feature>
<feature type="compositionally biased region" description="Basic and acidic residues" evidence="1">
    <location>
        <begin position="1164"/>
        <end position="1176"/>
    </location>
</feature>
<dbReference type="GO" id="GO:0031267">
    <property type="term" value="F:small GTPase binding"/>
    <property type="evidence" value="ECO:0007669"/>
    <property type="project" value="TreeGrafter"/>
</dbReference>
<feature type="compositionally biased region" description="Polar residues" evidence="1">
    <location>
        <begin position="1123"/>
        <end position="1142"/>
    </location>
</feature>
<organism evidence="3 4">
    <name type="scientific">Mycena chlorophos</name>
    <name type="common">Agaric fungus</name>
    <name type="synonym">Agaricus chlorophos</name>
    <dbReference type="NCBI Taxonomy" id="658473"/>
    <lineage>
        <taxon>Eukaryota</taxon>
        <taxon>Fungi</taxon>
        <taxon>Dikarya</taxon>
        <taxon>Basidiomycota</taxon>
        <taxon>Agaricomycotina</taxon>
        <taxon>Agaricomycetes</taxon>
        <taxon>Agaricomycetidae</taxon>
        <taxon>Agaricales</taxon>
        <taxon>Marasmiineae</taxon>
        <taxon>Mycenaceae</taxon>
        <taxon>Mycena</taxon>
    </lineage>
</organism>
<feature type="compositionally biased region" description="Pro residues" evidence="1">
    <location>
        <begin position="760"/>
        <end position="770"/>
    </location>
</feature>
<dbReference type="InterPro" id="IPR000195">
    <property type="entry name" value="Rab-GAP-TBC_dom"/>
</dbReference>
<dbReference type="SUPFAM" id="SSF47923">
    <property type="entry name" value="Ypt/Rab-GAP domain of gyp1p"/>
    <property type="match status" value="2"/>
</dbReference>
<feature type="compositionally biased region" description="Acidic residues" evidence="1">
    <location>
        <begin position="639"/>
        <end position="651"/>
    </location>
</feature>
<accession>A0A8H6TQ86</accession>